<dbReference type="Proteomes" id="UP000184749">
    <property type="component" value="Plasmid pRgalIE4872d"/>
</dbReference>
<evidence type="ECO:0000256" key="3">
    <source>
        <dbReference type="ARBA" id="ARBA00022475"/>
    </source>
</evidence>
<comment type="similarity">
    <text evidence="2">Belongs to the polysaccharide synthase family.</text>
</comment>
<dbReference type="AlphaFoldDB" id="A0A1L5NY48"/>
<accession>A0A1L5NY48</accession>
<keyword evidence="6 7" id="KW-0472">Membrane</keyword>
<feature type="transmembrane region" description="Helical" evidence="7">
    <location>
        <begin position="174"/>
        <end position="192"/>
    </location>
</feature>
<dbReference type="OrthoDB" id="7605542at2"/>
<evidence type="ECO:0000256" key="6">
    <source>
        <dbReference type="ARBA" id="ARBA00023136"/>
    </source>
</evidence>
<evidence type="ECO:0000313" key="9">
    <source>
        <dbReference type="Proteomes" id="UP000184749"/>
    </source>
</evidence>
<dbReference type="PANTHER" id="PTHR30250">
    <property type="entry name" value="PST FAMILY PREDICTED COLANIC ACID TRANSPORTER"/>
    <property type="match status" value="1"/>
</dbReference>
<feature type="transmembrane region" description="Helical" evidence="7">
    <location>
        <begin position="436"/>
        <end position="457"/>
    </location>
</feature>
<feature type="transmembrane region" description="Helical" evidence="7">
    <location>
        <begin position="309"/>
        <end position="331"/>
    </location>
</feature>
<feature type="transmembrane region" description="Helical" evidence="7">
    <location>
        <begin position="102"/>
        <end position="128"/>
    </location>
</feature>
<feature type="transmembrane region" description="Helical" evidence="7">
    <location>
        <begin position="140"/>
        <end position="162"/>
    </location>
</feature>
<dbReference type="EMBL" id="CP017105">
    <property type="protein sequence ID" value="APO72791.1"/>
    <property type="molecule type" value="Genomic_DNA"/>
</dbReference>
<gene>
    <name evidence="8" type="ORF">IE4872_PD02280</name>
</gene>
<feature type="transmembrane region" description="Helical" evidence="7">
    <location>
        <begin position="403"/>
        <end position="424"/>
    </location>
</feature>
<dbReference type="PANTHER" id="PTHR30250:SF10">
    <property type="entry name" value="LIPOPOLYSACCHARIDE BIOSYNTHESIS PROTEIN WZXC"/>
    <property type="match status" value="1"/>
</dbReference>
<keyword evidence="3" id="KW-1003">Cell membrane</keyword>
<protein>
    <submittedName>
        <fullName evidence="8">Polysaccharide biosynthesis protein</fullName>
    </submittedName>
</protein>
<comment type="subcellular location">
    <subcellularLocation>
        <location evidence="1">Cell membrane</location>
        <topology evidence="1">Multi-pass membrane protein</topology>
    </subcellularLocation>
</comment>
<evidence type="ECO:0000256" key="7">
    <source>
        <dbReference type="SAM" id="Phobius"/>
    </source>
</evidence>
<feature type="transmembrane region" description="Helical" evidence="7">
    <location>
        <begin position="343"/>
        <end position="365"/>
    </location>
</feature>
<organism evidence="8 9">
    <name type="scientific">Rhizobium gallicum</name>
    <dbReference type="NCBI Taxonomy" id="56730"/>
    <lineage>
        <taxon>Bacteria</taxon>
        <taxon>Pseudomonadati</taxon>
        <taxon>Pseudomonadota</taxon>
        <taxon>Alphaproteobacteria</taxon>
        <taxon>Hyphomicrobiales</taxon>
        <taxon>Rhizobiaceae</taxon>
        <taxon>Rhizobium/Agrobacterium group</taxon>
        <taxon>Rhizobium</taxon>
    </lineage>
</organism>
<keyword evidence="4 7" id="KW-0812">Transmembrane</keyword>
<sequence length="511" mass="53231">MSPEDRSDPGVEIQNLQAPTATQGLASNKVRATAIRGAAWSLVQICAERATQASVFLITARLLGPTDFGMAAMAVAPALIANHTLQGVTQTVIQREDAGPGYLSACFVCAIGSSLLMAMLIVAAAPILSSALGNPLVGDLMRASALAPALTGIGLIPEGLLARKFAFSVLAIRRPLAILTGGALSIALAYFGGGAWSIIAQTILAAATGSLVCLVALPAVPRSRFSKSDWQNASSSVAKLMGRLVLDAAGQRLPEVTLGLLAGPAAAGIFRSAKALLDLVTSVLFYPISAGLLPIFARMSGDSQKLESFILNISLASVVLFCVPAFGFSIFSAQIVKIALGSAWIQVADIMMIFALALPVLALVASVPSFMIATQQAGTLLQCSAVQLLAGMALVAIGALWDVVLASFGFVLSICLGAGMLWSRSLARSARVDAQLIREAIALVAIVEVSLAVLFLFRRALVSDWFSVTSFATSLALYIGIVAVFFPRLVASTLQALPPRWRGLPKWLRTG</sequence>
<reference evidence="8 9" key="1">
    <citation type="submission" date="2016-09" db="EMBL/GenBank/DDBJ databases">
        <title>The complete genome sequences of Rhizobium gallicum, symbiovars gallicum and phaseoli, symbionts associated to common bean (Phaseolus vulgaris).</title>
        <authorList>
            <person name="Bustos P."/>
            <person name="Santamaria R.I."/>
            <person name="Perez-Carrascal O.M."/>
            <person name="Juarez S."/>
            <person name="Lozano L."/>
            <person name="Martinez-Flores I."/>
            <person name="Martinez-Romero E."/>
            <person name="Cevallos M."/>
            <person name="Romero D."/>
            <person name="Davila G."/>
            <person name="Gonzalez V."/>
        </authorList>
    </citation>
    <scope>NUCLEOTIDE SEQUENCE [LARGE SCALE GENOMIC DNA]</scope>
    <source>
        <strain evidence="8 9">IE4872</strain>
        <plasmid evidence="9">prgalie4872d</plasmid>
    </source>
</reference>
<feature type="transmembrane region" description="Helical" evidence="7">
    <location>
        <begin position="198"/>
        <end position="220"/>
    </location>
</feature>
<evidence type="ECO:0000256" key="1">
    <source>
        <dbReference type="ARBA" id="ARBA00004651"/>
    </source>
</evidence>
<evidence type="ECO:0000313" key="8">
    <source>
        <dbReference type="EMBL" id="APO72791.1"/>
    </source>
</evidence>
<name>A0A1L5NY48_9HYPH</name>
<keyword evidence="8" id="KW-0614">Plasmid</keyword>
<evidence type="ECO:0000256" key="5">
    <source>
        <dbReference type="ARBA" id="ARBA00022989"/>
    </source>
</evidence>
<dbReference type="InterPro" id="IPR050833">
    <property type="entry name" value="Poly_Biosynth_Transport"/>
</dbReference>
<evidence type="ECO:0000256" key="4">
    <source>
        <dbReference type="ARBA" id="ARBA00022692"/>
    </source>
</evidence>
<dbReference type="GO" id="GO:0005886">
    <property type="term" value="C:plasma membrane"/>
    <property type="evidence" value="ECO:0007669"/>
    <property type="project" value="UniProtKB-SubCell"/>
</dbReference>
<feature type="transmembrane region" description="Helical" evidence="7">
    <location>
        <begin position="477"/>
        <end position="497"/>
    </location>
</feature>
<dbReference type="RefSeq" id="WP_074072913.1">
    <property type="nucleotide sequence ID" value="NZ_CP017105.1"/>
</dbReference>
<proteinExistence type="inferred from homology"/>
<feature type="transmembrane region" description="Helical" evidence="7">
    <location>
        <begin position="377"/>
        <end position="397"/>
    </location>
</feature>
<keyword evidence="5 7" id="KW-1133">Transmembrane helix</keyword>
<dbReference type="Pfam" id="PF13440">
    <property type="entry name" value="Polysacc_synt_3"/>
    <property type="match status" value="1"/>
</dbReference>
<evidence type="ECO:0000256" key="2">
    <source>
        <dbReference type="ARBA" id="ARBA00007430"/>
    </source>
</evidence>
<geneLocation type="plasmid" evidence="9">
    <name>prgalie4872d</name>
</geneLocation>